<organism evidence="2 3">
    <name type="scientific">Mesosutterella multiformis</name>
    <dbReference type="NCBI Taxonomy" id="2259133"/>
    <lineage>
        <taxon>Bacteria</taxon>
        <taxon>Pseudomonadati</taxon>
        <taxon>Pseudomonadota</taxon>
        <taxon>Betaproteobacteria</taxon>
        <taxon>Burkholderiales</taxon>
        <taxon>Sutterellaceae</taxon>
        <taxon>Mesosutterella</taxon>
    </lineage>
</organism>
<protein>
    <submittedName>
        <fullName evidence="2">Uncharacterized protein</fullName>
    </submittedName>
</protein>
<evidence type="ECO:0000313" key="3">
    <source>
        <dbReference type="Proteomes" id="UP000266091"/>
    </source>
</evidence>
<feature type="transmembrane region" description="Helical" evidence="1">
    <location>
        <begin position="141"/>
        <end position="167"/>
    </location>
</feature>
<evidence type="ECO:0000256" key="1">
    <source>
        <dbReference type="SAM" id="Phobius"/>
    </source>
</evidence>
<dbReference type="OrthoDB" id="1425700at2"/>
<accession>A0A401LGW8</accession>
<gene>
    <name evidence="2" type="ORF">MESMUL_11640</name>
</gene>
<dbReference type="EMBL" id="BGZJ01000001">
    <property type="protein sequence ID" value="GBO93810.1"/>
    <property type="molecule type" value="Genomic_DNA"/>
</dbReference>
<sequence length="209" mass="23550">MTLTPRDKQNLKTFGYGVLAVLAGGLIYLLCLAACFWQSRYGVESETAIEWVQDIVLLISMGSFFTLAKLIPEERGGILLMAGFMTSLFIREQDAYFDFISKSAWQIVLAVFLVILFWGVWKRGLSEALEGVAHFVRSQSFVAMIAGLGMLLVYSRLYGSGHLWSLFISEEGPKYIAKRLSEESTELLGYALMSISAISYYVERIKLHR</sequence>
<comment type="caution">
    <text evidence="2">The sequence shown here is derived from an EMBL/GenBank/DDBJ whole genome shotgun (WGS) entry which is preliminary data.</text>
</comment>
<dbReference type="Proteomes" id="UP000266091">
    <property type="component" value="Unassembled WGS sequence"/>
</dbReference>
<keyword evidence="1" id="KW-1133">Transmembrane helix</keyword>
<dbReference type="AlphaFoldDB" id="A0A388SEF9"/>
<reference evidence="2 3" key="1">
    <citation type="journal article" date="2018" name="Int. J. Syst. Evol. Microbiol.">
        <title>Mesosutterella multiformis gen. nov., sp. nov., a member of the family Sutterellaceae and Sutterella megalosphaeroides sp. nov., isolated from human faeces.</title>
        <authorList>
            <person name="Sakamoto M."/>
            <person name="Ikeyama N."/>
            <person name="Kunihiro T."/>
            <person name="Iino T."/>
            <person name="Yuki M."/>
            <person name="Ohkuma M."/>
        </authorList>
    </citation>
    <scope>NUCLEOTIDE SEQUENCE [LARGE SCALE GENOMIC DNA]</scope>
    <source>
        <strain evidence="2 3">4NBBH2</strain>
    </source>
</reference>
<proteinExistence type="predicted"/>
<feature type="transmembrane region" description="Helical" evidence="1">
    <location>
        <begin position="14"/>
        <end position="39"/>
    </location>
</feature>
<keyword evidence="3" id="KW-1185">Reference proteome</keyword>
<accession>A0A388SEF9</accession>
<name>A0A388SEF9_9BURK</name>
<feature type="transmembrane region" description="Helical" evidence="1">
    <location>
        <begin position="103"/>
        <end position="121"/>
    </location>
</feature>
<keyword evidence="1" id="KW-0472">Membrane</keyword>
<evidence type="ECO:0000313" key="2">
    <source>
        <dbReference type="EMBL" id="GBO93810.1"/>
    </source>
</evidence>
<dbReference type="RefSeq" id="WP_116270112.1">
    <property type="nucleotide sequence ID" value="NZ_BGZJ01000001.1"/>
</dbReference>
<keyword evidence="1" id="KW-0812">Transmembrane</keyword>